<dbReference type="InterPro" id="IPR036873">
    <property type="entry name" value="Rhodanese-like_dom_sf"/>
</dbReference>
<evidence type="ECO:0000313" key="3">
    <source>
        <dbReference type="Proteomes" id="UP000673975"/>
    </source>
</evidence>
<protein>
    <submittedName>
        <fullName evidence="2">Rhodanese-like domain-containing protein</fullName>
    </submittedName>
</protein>
<dbReference type="InterPro" id="IPR001763">
    <property type="entry name" value="Rhodanese-like_dom"/>
</dbReference>
<feature type="domain" description="Rhodanese" evidence="1">
    <location>
        <begin position="59"/>
        <end position="148"/>
    </location>
</feature>
<keyword evidence="3" id="KW-1185">Reference proteome</keyword>
<dbReference type="RefSeq" id="WP_210511464.1">
    <property type="nucleotide sequence ID" value="NZ_JAFIDN010000005.1"/>
</dbReference>
<organism evidence="2 3">
    <name type="scientific">Natronogracilivirga saccharolytica</name>
    <dbReference type="NCBI Taxonomy" id="2812953"/>
    <lineage>
        <taxon>Bacteria</taxon>
        <taxon>Pseudomonadati</taxon>
        <taxon>Balneolota</taxon>
        <taxon>Balneolia</taxon>
        <taxon>Balneolales</taxon>
        <taxon>Cyclonatronaceae</taxon>
        <taxon>Natronogracilivirga</taxon>
    </lineage>
</organism>
<dbReference type="Pfam" id="PF00581">
    <property type="entry name" value="Rhodanese"/>
    <property type="match status" value="1"/>
</dbReference>
<dbReference type="Gene3D" id="3.40.250.10">
    <property type="entry name" value="Rhodanese-like domain"/>
    <property type="match status" value="1"/>
</dbReference>
<reference evidence="2" key="1">
    <citation type="submission" date="2021-02" db="EMBL/GenBank/DDBJ databases">
        <title>Natronogracilivirga saccharolytica gen. nov. sp. nov. a new anaerobic, haloalkiliphilic carbohydrate-fermenting bacterium from soda lake and proposing of Cyclonatronumiaceae fam. nov. in the phylum Balneolaeota.</title>
        <authorList>
            <person name="Zhilina T.N."/>
            <person name="Sorokin D.Y."/>
            <person name="Zavarzina D.G."/>
            <person name="Toshchakov S.V."/>
            <person name="Kublanov I.V."/>
        </authorList>
    </citation>
    <scope>NUCLEOTIDE SEQUENCE</scope>
    <source>
        <strain evidence="2">Z-1702</strain>
    </source>
</reference>
<dbReference type="PROSITE" id="PS50206">
    <property type="entry name" value="RHODANESE_3"/>
    <property type="match status" value="1"/>
</dbReference>
<sequence length="148" mass="16926">MSNSNRTDFAQKMLIRNVFRNAALIGLLFLLPFCTSDARQAGFSDIDPGGLEAFLSEKSDRNVIILDVRTPPEWQNGYVESAELINLQAPNFREQIRELDPDADYLVYCNSGNRSRTASRILLEEGFENVYNYDGSHVQIRREYISLK</sequence>
<dbReference type="SMART" id="SM00450">
    <property type="entry name" value="RHOD"/>
    <property type="match status" value="1"/>
</dbReference>
<dbReference type="CDD" id="cd00158">
    <property type="entry name" value="RHOD"/>
    <property type="match status" value="1"/>
</dbReference>
<dbReference type="SUPFAM" id="SSF52821">
    <property type="entry name" value="Rhodanese/Cell cycle control phosphatase"/>
    <property type="match status" value="1"/>
</dbReference>
<comment type="caution">
    <text evidence="2">The sequence shown here is derived from an EMBL/GenBank/DDBJ whole genome shotgun (WGS) entry which is preliminary data.</text>
</comment>
<accession>A0A8J7S922</accession>
<dbReference type="AlphaFoldDB" id="A0A8J7S922"/>
<dbReference type="PANTHER" id="PTHR43031">
    <property type="entry name" value="FAD-DEPENDENT OXIDOREDUCTASE"/>
    <property type="match status" value="1"/>
</dbReference>
<dbReference type="EMBL" id="JAFIDN010000005">
    <property type="protein sequence ID" value="MBP3192563.1"/>
    <property type="molecule type" value="Genomic_DNA"/>
</dbReference>
<gene>
    <name evidence="2" type="ORF">NATSA_07800</name>
</gene>
<dbReference type="InterPro" id="IPR050229">
    <property type="entry name" value="GlpE_sulfurtransferase"/>
</dbReference>
<dbReference type="PANTHER" id="PTHR43031:SF16">
    <property type="entry name" value="OXIDOREDUCTASE"/>
    <property type="match status" value="1"/>
</dbReference>
<name>A0A8J7S922_9BACT</name>
<proteinExistence type="predicted"/>
<dbReference type="Proteomes" id="UP000673975">
    <property type="component" value="Unassembled WGS sequence"/>
</dbReference>
<evidence type="ECO:0000313" key="2">
    <source>
        <dbReference type="EMBL" id="MBP3192563.1"/>
    </source>
</evidence>
<evidence type="ECO:0000259" key="1">
    <source>
        <dbReference type="PROSITE" id="PS50206"/>
    </source>
</evidence>